<keyword evidence="2" id="KW-0695">RNA-directed DNA polymerase</keyword>
<keyword evidence="2" id="KW-0808">Transferase</keyword>
<reference evidence="2 3" key="1">
    <citation type="journal article" date="2021" name="Elife">
        <title>Chloroplast acquisition without the gene transfer in kleptoplastic sea slugs, Plakobranchus ocellatus.</title>
        <authorList>
            <person name="Maeda T."/>
            <person name="Takahashi S."/>
            <person name="Yoshida T."/>
            <person name="Shimamura S."/>
            <person name="Takaki Y."/>
            <person name="Nagai Y."/>
            <person name="Toyoda A."/>
            <person name="Suzuki Y."/>
            <person name="Arimoto A."/>
            <person name="Ishii H."/>
            <person name="Satoh N."/>
            <person name="Nishiyama T."/>
            <person name="Hasebe M."/>
            <person name="Maruyama T."/>
            <person name="Minagawa J."/>
            <person name="Obokata J."/>
            <person name="Shigenobu S."/>
        </authorList>
    </citation>
    <scope>NUCLEOTIDE SEQUENCE [LARGE SCALE GENOMIC DNA]</scope>
</reference>
<dbReference type="Proteomes" id="UP000735302">
    <property type="component" value="Unassembled WGS sequence"/>
</dbReference>
<feature type="chain" id="PRO_5043696923" evidence="1">
    <location>
        <begin position="32"/>
        <end position="183"/>
    </location>
</feature>
<keyword evidence="1" id="KW-0732">Signal</keyword>
<comment type="caution">
    <text evidence="2">The sequence shown here is derived from an EMBL/GenBank/DDBJ whole genome shotgun (WGS) entry which is preliminary data.</text>
</comment>
<evidence type="ECO:0000313" key="3">
    <source>
        <dbReference type="Proteomes" id="UP000735302"/>
    </source>
</evidence>
<evidence type="ECO:0000256" key="1">
    <source>
        <dbReference type="SAM" id="SignalP"/>
    </source>
</evidence>
<evidence type="ECO:0000313" key="2">
    <source>
        <dbReference type="EMBL" id="GFO19416.1"/>
    </source>
</evidence>
<dbReference type="EMBL" id="BLXT01005065">
    <property type="protein sequence ID" value="GFO19416.1"/>
    <property type="molecule type" value="Genomic_DNA"/>
</dbReference>
<feature type="signal peptide" evidence="1">
    <location>
        <begin position="1"/>
        <end position="31"/>
    </location>
</feature>
<sequence>MPPYFASEVSASSSTLLFRFLLLGCCGLLRSRRHVEGSFYNFSPKQAKPFQILPPPLAEKPQGPLPSPSLPYPLTPEVHVMEGVKQPKKIKGLVGQPKGGTCISEIDLKTGLHAAAATISLEKTLTVCSLYLPPNSPVSKLFLAELFEQLLKPFLVLGHFNALSSVGELLPRWAGEDARRVHS</sequence>
<keyword evidence="2" id="KW-0548">Nucleotidyltransferase</keyword>
<protein>
    <submittedName>
        <fullName evidence="2">RNA-directed DNA polymerase from mobile element jockey</fullName>
    </submittedName>
</protein>
<accession>A0AAV4BG45</accession>
<dbReference type="GO" id="GO:0003964">
    <property type="term" value="F:RNA-directed DNA polymerase activity"/>
    <property type="evidence" value="ECO:0007669"/>
    <property type="project" value="UniProtKB-KW"/>
</dbReference>
<keyword evidence="3" id="KW-1185">Reference proteome</keyword>
<organism evidence="2 3">
    <name type="scientific">Plakobranchus ocellatus</name>
    <dbReference type="NCBI Taxonomy" id="259542"/>
    <lineage>
        <taxon>Eukaryota</taxon>
        <taxon>Metazoa</taxon>
        <taxon>Spiralia</taxon>
        <taxon>Lophotrochozoa</taxon>
        <taxon>Mollusca</taxon>
        <taxon>Gastropoda</taxon>
        <taxon>Heterobranchia</taxon>
        <taxon>Euthyneura</taxon>
        <taxon>Panpulmonata</taxon>
        <taxon>Sacoglossa</taxon>
        <taxon>Placobranchoidea</taxon>
        <taxon>Plakobranchidae</taxon>
        <taxon>Plakobranchus</taxon>
    </lineage>
</organism>
<name>A0AAV4BG45_9GAST</name>
<dbReference type="AlphaFoldDB" id="A0AAV4BG45"/>
<gene>
    <name evidence="2" type="ORF">PoB_004592100</name>
</gene>
<proteinExistence type="predicted"/>